<sequence length="338" mass="37917">MDGGTTRDAVSRFGLGVVIGKFLPPHRGHRFLIETALSRCERVIVIVCGKPVDPIPPELRTEWLREIVAAAEVRLIDDRYDENDSRVWAQNTIGWLGRAPDAVFTSEDYGDRYASYMGCAHVQVDRARVAIPCSGTAVRGDALAMWDYIDPPVRSWFAKRVVIVGAESTGTTTLAMDLAAALETEWVAEYGREYSAAKQAAGDSVWITSEFLEIAKEQTRREDEAARSANRILVCDTNAFATVLWHRRYMGHNDEALREYSALGRADLYLLTGDEIPFVRDGLRDGEHLRHGMHAWFEEALAGQPVPWFLLHGGREERLQEALGLIDRHWPSARAARP</sequence>
<organism evidence="2 3">
    <name type="scientific">Luteolibacter luteus</name>
    <dbReference type="NCBI Taxonomy" id="2728835"/>
    <lineage>
        <taxon>Bacteria</taxon>
        <taxon>Pseudomonadati</taxon>
        <taxon>Verrucomicrobiota</taxon>
        <taxon>Verrucomicrobiia</taxon>
        <taxon>Verrucomicrobiales</taxon>
        <taxon>Verrucomicrobiaceae</taxon>
        <taxon>Luteolibacter</taxon>
    </lineage>
</organism>
<dbReference type="Proteomes" id="UP000501812">
    <property type="component" value="Chromosome"/>
</dbReference>
<gene>
    <name evidence="2" type="ORF">HHL09_12310</name>
</gene>
<dbReference type="InterPro" id="IPR014729">
    <property type="entry name" value="Rossmann-like_a/b/a_fold"/>
</dbReference>
<keyword evidence="3" id="KW-1185">Reference proteome</keyword>
<dbReference type="InterPro" id="IPR052735">
    <property type="entry name" value="NAD_biosynth-regulator"/>
</dbReference>
<dbReference type="NCBIfam" id="TIGR00125">
    <property type="entry name" value="cyt_tran_rel"/>
    <property type="match status" value="1"/>
</dbReference>
<dbReference type="KEGG" id="luo:HHL09_12310"/>
<dbReference type="SUPFAM" id="SSF52540">
    <property type="entry name" value="P-loop containing nucleoside triphosphate hydrolases"/>
    <property type="match status" value="1"/>
</dbReference>
<dbReference type="PANTHER" id="PTHR37512">
    <property type="entry name" value="TRIFUNCTIONAL NAD BIOSYNTHESIS/REGULATOR PROTEIN NADR"/>
    <property type="match status" value="1"/>
</dbReference>
<dbReference type="InterPro" id="IPR038727">
    <property type="entry name" value="NadR/Ttd14_AAA_dom"/>
</dbReference>
<dbReference type="InterPro" id="IPR027417">
    <property type="entry name" value="P-loop_NTPase"/>
</dbReference>
<feature type="domain" description="NadR/Ttd14 AAA" evidence="1">
    <location>
        <begin position="160"/>
        <end position="318"/>
    </location>
</feature>
<evidence type="ECO:0000313" key="3">
    <source>
        <dbReference type="Proteomes" id="UP000501812"/>
    </source>
</evidence>
<dbReference type="Gene3D" id="3.40.50.300">
    <property type="entry name" value="P-loop containing nucleotide triphosphate hydrolases"/>
    <property type="match status" value="1"/>
</dbReference>
<dbReference type="InterPro" id="IPR004821">
    <property type="entry name" value="Cyt_trans-like"/>
</dbReference>
<accession>A0A858RJZ8</accession>
<evidence type="ECO:0000259" key="1">
    <source>
        <dbReference type="Pfam" id="PF13521"/>
    </source>
</evidence>
<dbReference type="Pfam" id="PF13521">
    <property type="entry name" value="AAA_28"/>
    <property type="match status" value="1"/>
</dbReference>
<protein>
    <submittedName>
        <fullName evidence="2">AAA family ATPase</fullName>
    </submittedName>
</protein>
<dbReference type="PANTHER" id="PTHR37512:SF1">
    <property type="entry name" value="NADR_TTD14 AAA DOMAIN-CONTAINING PROTEIN"/>
    <property type="match status" value="1"/>
</dbReference>
<dbReference type="RefSeq" id="WP_169454931.1">
    <property type="nucleotide sequence ID" value="NZ_CP051774.1"/>
</dbReference>
<reference evidence="2 3" key="1">
    <citation type="submission" date="2020-04" db="EMBL/GenBank/DDBJ databases">
        <title>Luteolibacter sp. G-1-1-1 isolated from soil.</title>
        <authorList>
            <person name="Dahal R.H."/>
        </authorList>
    </citation>
    <scope>NUCLEOTIDE SEQUENCE [LARGE SCALE GENOMIC DNA]</scope>
    <source>
        <strain evidence="2 3">G-1-1-1</strain>
    </source>
</reference>
<dbReference type="GO" id="GO:0003824">
    <property type="term" value="F:catalytic activity"/>
    <property type="evidence" value="ECO:0007669"/>
    <property type="project" value="InterPro"/>
</dbReference>
<evidence type="ECO:0000313" key="2">
    <source>
        <dbReference type="EMBL" id="QJE96530.1"/>
    </source>
</evidence>
<dbReference type="SUPFAM" id="SSF52374">
    <property type="entry name" value="Nucleotidylyl transferase"/>
    <property type="match status" value="1"/>
</dbReference>
<dbReference type="Gene3D" id="3.40.50.620">
    <property type="entry name" value="HUPs"/>
    <property type="match status" value="1"/>
</dbReference>
<dbReference type="EMBL" id="CP051774">
    <property type="protein sequence ID" value="QJE96530.1"/>
    <property type="molecule type" value="Genomic_DNA"/>
</dbReference>
<proteinExistence type="predicted"/>
<name>A0A858RJZ8_9BACT</name>
<dbReference type="AlphaFoldDB" id="A0A858RJZ8"/>